<proteinExistence type="inferred from homology"/>
<name>A0A9D2RXP1_9FIRM</name>
<dbReference type="InterPro" id="IPR043129">
    <property type="entry name" value="ATPase_NBD"/>
</dbReference>
<sequence>MKNYLVFDAGGTFTKYALMDENAVILEKAKVPTPSYLDSTKEEYYQVLDDIVNKNKSTISGIAVSMPGMLDSQRGYCMTAGYLSYLCGTPVADELSLRYGLPVTVENDGKCAALAEYWKGSLKDCTNGAVVVLGSGVAGGIILNGQLYRGKRFTAGEYSFICTQKEKFHTQEGFWGMQGGANGLYHFVAKHTGKEWTDYDGPKVFALANEGDPKVLMGLKEYTDSLALQIYNLNILLDLDIIAIGGGISQQPLLFEYLNASVDEIAGNNPLLEISPYIPKPNITNCTYYNDSNLIGALYHYMKLKGEQK</sequence>
<dbReference type="Gene3D" id="3.30.420.40">
    <property type="match status" value="2"/>
</dbReference>
<comment type="caution">
    <text evidence="2">The sequence shown here is derived from an EMBL/GenBank/DDBJ whole genome shotgun (WGS) entry which is preliminary data.</text>
</comment>
<dbReference type="EMBL" id="DWYZ01000183">
    <property type="protein sequence ID" value="HJB29085.1"/>
    <property type="molecule type" value="Genomic_DNA"/>
</dbReference>
<evidence type="ECO:0000256" key="1">
    <source>
        <dbReference type="ARBA" id="ARBA00006479"/>
    </source>
</evidence>
<reference evidence="2" key="2">
    <citation type="submission" date="2021-04" db="EMBL/GenBank/DDBJ databases">
        <authorList>
            <person name="Gilroy R."/>
        </authorList>
    </citation>
    <scope>NUCLEOTIDE SEQUENCE</scope>
    <source>
        <strain evidence="2">ChiSjej1B19-5720</strain>
    </source>
</reference>
<dbReference type="PANTHER" id="PTHR18964">
    <property type="entry name" value="ROK (REPRESSOR, ORF, KINASE) FAMILY"/>
    <property type="match status" value="1"/>
</dbReference>
<dbReference type="CDD" id="cd24152">
    <property type="entry name" value="ASKHA_NBD_ROK-like"/>
    <property type="match status" value="1"/>
</dbReference>
<evidence type="ECO:0000313" key="3">
    <source>
        <dbReference type="Proteomes" id="UP000823842"/>
    </source>
</evidence>
<comment type="similarity">
    <text evidence="1">Belongs to the ROK (NagC/XylR) family.</text>
</comment>
<accession>A0A9D2RXP1</accession>
<protein>
    <submittedName>
        <fullName evidence="2">ROK family protein</fullName>
    </submittedName>
</protein>
<dbReference type="PANTHER" id="PTHR18964:SF170">
    <property type="entry name" value="SUGAR KINASE"/>
    <property type="match status" value="1"/>
</dbReference>
<gene>
    <name evidence="2" type="ORF">IAA06_09885</name>
</gene>
<evidence type="ECO:0000313" key="2">
    <source>
        <dbReference type="EMBL" id="HJB29085.1"/>
    </source>
</evidence>
<reference evidence="2" key="1">
    <citation type="journal article" date="2021" name="PeerJ">
        <title>Extensive microbial diversity within the chicken gut microbiome revealed by metagenomics and culture.</title>
        <authorList>
            <person name="Gilroy R."/>
            <person name="Ravi A."/>
            <person name="Getino M."/>
            <person name="Pursley I."/>
            <person name="Horton D.L."/>
            <person name="Alikhan N.F."/>
            <person name="Baker D."/>
            <person name="Gharbi K."/>
            <person name="Hall N."/>
            <person name="Watson M."/>
            <person name="Adriaenssens E.M."/>
            <person name="Foster-Nyarko E."/>
            <person name="Jarju S."/>
            <person name="Secka A."/>
            <person name="Antonio M."/>
            <person name="Oren A."/>
            <person name="Chaudhuri R.R."/>
            <person name="La Ragione R."/>
            <person name="Hildebrand F."/>
            <person name="Pallen M.J."/>
        </authorList>
    </citation>
    <scope>NUCLEOTIDE SEQUENCE</scope>
    <source>
        <strain evidence="2">ChiSjej1B19-5720</strain>
    </source>
</reference>
<dbReference type="AlphaFoldDB" id="A0A9D2RXP1"/>
<dbReference type="SUPFAM" id="SSF53067">
    <property type="entry name" value="Actin-like ATPase domain"/>
    <property type="match status" value="1"/>
</dbReference>
<dbReference type="Pfam" id="PF00480">
    <property type="entry name" value="ROK"/>
    <property type="match status" value="1"/>
</dbReference>
<dbReference type="InterPro" id="IPR000600">
    <property type="entry name" value="ROK"/>
</dbReference>
<organism evidence="2 3">
    <name type="scientific">Candidatus Blautia faecavium</name>
    <dbReference type="NCBI Taxonomy" id="2838487"/>
    <lineage>
        <taxon>Bacteria</taxon>
        <taxon>Bacillati</taxon>
        <taxon>Bacillota</taxon>
        <taxon>Clostridia</taxon>
        <taxon>Lachnospirales</taxon>
        <taxon>Lachnospiraceae</taxon>
        <taxon>Blautia</taxon>
    </lineage>
</organism>
<dbReference type="Proteomes" id="UP000823842">
    <property type="component" value="Unassembled WGS sequence"/>
</dbReference>